<reference evidence="1" key="1">
    <citation type="submission" date="2023-03" db="EMBL/GenBank/DDBJ databases">
        <title>Stygiobacter electus gen. nov., sp. nov., facultatively anaerobic thermotolerant bacterium of the class Ignavibacteria from a well of Yessentuki mineral water deposit.</title>
        <authorList>
            <person name="Podosokorskaya O.A."/>
            <person name="Elcheninov A.G."/>
            <person name="Petrova N.F."/>
            <person name="Zavarzina D.G."/>
            <person name="Kublanov I.V."/>
            <person name="Merkel A.Y."/>
        </authorList>
    </citation>
    <scope>NUCLEOTIDE SEQUENCE</scope>
    <source>
        <strain evidence="1">09-Me</strain>
    </source>
</reference>
<evidence type="ECO:0008006" key="3">
    <source>
        <dbReference type="Google" id="ProtNLM"/>
    </source>
</evidence>
<dbReference type="SUPFAM" id="SSF55781">
    <property type="entry name" value="GAF domain-like"/>
    <property type="match status" value="1"/>
</dbReference>
<proteinExistence type="predicted"/>
<gene>
    <name evidence="1" type="ORF">P0M35_03685</name>
</gene>
<keyword evidence="2" id="KW-1185">Reference proteome</keyword>
<dbReference type="InterPro" id="IPR036890">
    <property type="entry name" value="HATPase_C_sf"/>
</dbReference>
<name>A0AAE3TDH8_9BACT</name>
<dbReference type="EMBL" id="JARGDL010000003">
    <property type="protein sequence ID" value="MDF1611238.1"/>
    <property type="molecule type" value="Genomic_DNA"/>
</dbReference>
<dbReference type="RefSeq" id="WP_321535004.1">
    <property type="nucleotide sequence ID" value="NZ_JARGDL010000003.1"/>
</dbReference>
<sequence>MRLIKENTQRFESFHKSLQYFTKNSETKGDLRLISFEDHRTQNQILEKYSFFIQNISSFQRKIQNAKNLLEIHTVTKDFVKRIINSKEVELFIFNENNRHLIPINKEANPVHINSVNKAYKDGILDWIFETKKATIIPDLSSYTINGSKINQIIFPVYDSRSNFGVLSVYSSLVKIQEDSIENKAIQIILGIVVPIIISLRQKNSINKLYQELQVYQSKIQNDFDTYAIGNLAEGILEEIGEPLQVILSLSELIETDYQNVDKEITQKIKKQVGKVNELTNRLTKFASLNKPKNSAVQPCYINKIVKEFRNIINMTLQNLGLDCELDLEDNLPPILADANEIKQMLTSIFSLLKSVSKNGGGFIIQTKLIKEKVVLSVFTTETIGNDAKTNVTVNLINELMKKNEGVAEISSLPLKGTIIHLIFPLKRKLAL</sequence>
<protein>
    <recommendedName>
        <fullName evidence="3">Histidine kinase domain-containing protein</fullName>
    </recommendedName>
</protein>
<evidence type="ECO:0000313" key="2">
    <source>
        <dbReference type="Proteomes" id="UP001221302"/>
    </source>
</evidence>
<dbReference type="Gene3D" id="3.30.565.10">
    <property type="entry name" value="Histidine kinase-like ATPase, C-terminal domain"/>
    <property type="match status" value="1"/>
</dbReference>
<dbReference type="AlphaFoldDB" id="A0AAE3TDH8"/>
<dbReference type="Proteomes" id="UP001221302">
    <property type="component" value="Unassembled WGS sequence"/>
</dbReference>
<accession>A0AAE3TDH8</accession>
<evidence type="ECO:0000313" key="1">
    <source>
        <dbReference type="EMBL" id="MDF1611238.1"/>
    </source>
</evidence>
<comment type="caution">
    <text evidence="1">The sequence shown here is derived from an EMBL/GenBank/DDBJ whole genome shotgun (WGS) entry which is preliminary data.</text>
</comment>
<organism evidence="1 2">
    <name type="scientific">Stygiobacter electus</name>
    <dbReference type="NCBI Taxonomy" id="3032292"/>
    <lineage>
        <taxon>Bacteria</taxon>
        <taxon>Pseudomonadati</taxon>
        <taxon>Ignavibacteriota</taxon>
        <taxon>Ignavibacteria</taxon>
        <taxon>Ignavibacteriales</taxon>
        <taxon>Melioribacteraceae</taxon>
        <taxon>Stygiobacter</taxon>
    </lineage>
</organism>